<evidence type="ECO:0000256" key="2">
    <source>
        <dbReference type="ARBA" id="ARBA00023015"/>
    </source>
</evidence>
<dbReference type="InterPro" id="IPR039425">
    <property type="entry name" value="RNA_pol_sigma-70-like"/>
</dbReference>
<dbReference type="InterPro" id="IPR036388">
    <property type="entry name" value="WH-like_DNA-bd_sf"/>
</dbReference>
<dbReference type="SUPFAM" id="SSF88946">
    <property type="entry name" value="Sigma2 domain of RNA polymerase sigma factors"/>
    <property type="match status" value="1"/>
</dbReference>
<evidence type="ECO:0000313" key="8">
    <source>
        <dbReference type="Proteomes" id="UP000606193"/>
    </source>
</evidence>
<accession>A0ABR7N149</accession>
<keyword evidence="8" id="KW-1185">Reference proteome</keyword>
<dbReference type="Pfam" id="PF04542">
    <property type="entry name" value="Sigma70_r2"/>
    <property type="match status" value="1"/>
</dbReference>
<dbReference type="InterPro" id="IPR014284">
    <property type="entry name" value="RNA_pol_sigma-70_dom"/>
</dbReference>
<protein>
    <submittedName>
        <fullName evidence="7">RNA polymerase sigma factor</fullName>
    </submittedName>
</protein>
<keyword evidence="3" id="KW-0731">Sigma factor</keyword>
<evidence type="ECO:0000256" key="3">
    <source>
        <dbReference type="ARBA" id="ARBA00023082"/>
    </source>
</evidence>
<evidence type="ECO:0000313" key="7">
    <source>
        <dbReference type="EMBL" id="MBC8562356.1"/>
    </source>
</evidence>
<feature type="domain" description="RNA polymerase sigma factor 70 region 4 type 2" evidence="6">
    <location>
        <begin position="115"/>
        <end position="165"/>
    </location>
</feature>
<evidence type="ECO:0000259" key="6">
    <source>
        <dbReference type="Pfam" id="PF08281"/>
    </source>
</evidence>
<feature type="domain" description="RNA polymerase sigma-70 region 2" evidence="5">
    <location>
        <begin position="12"/>
        <end position="73"/>
    </location>
</feature>
<dbReference type="Pfam" id="PF08281">
    <property type="entry name" value="Sigma70_r4_2"/>
    <property type="match status" value="1"/>
</dbReference>
<keyword evidence="2" id="KW-0805">Transcription regulation</keyword>
<evidence type="ECO:0000256" key="4">
    <source>
        <dbReference type="ARBA" id="ARBA00023163"/>
    </source>
</evidence>
<dbReference type="RefSeq" id="WP_118679094.1">
    <property type="nucleotide sequence ID" value="NZ_JACRSX010000006.1"/>
</dbReference>
<evidence type="ECO:0000256" key="1">
    <source>
        <dbReference type="ARBA" id="ARBA00010641"/>
    </source>
</evidence>
<dbReference type="Gene3D" id="1.10.10.10">
    <property type="entry name" value="Winged helix-like DNA-binding domain superfamily/Winged helix DNA-binding domain"/>
    <property type="match status" value="1"/>
</dbReference>
<organism evidence="7 8">
    <name type="scientific">Jutongia huaianensis</name>
    <dbReference type="NCBI Taxonomy" id="2763668"/>
    <lineage>
        <taxon>Bacteria</taxon>
        <taxon>Bacillati</taxon>
        <taxon>Bacillota</taxon>
        <taxon>Clostridia</taxon>
        <taxon>Lachnospirales</taxon>
        <taxon>Lachnospiraceae</taxon>
        <taxon>Jutongia</taxon>
    </lineage>
</organism>
<dbReference type="Proteomes" id="UP000606193">
    <property type="component" value="Unassembled WGS sequence"/>
</dbReference>
<dbReference type="EMBL" id="JACRSX010000006">
    <property type="protein sequence ID" value="MBC8562356.1"/>
    <property type="molecule type" value="Genomic_DNA"/>
</dbReference>
<comment type="caution">
    <text evidence="7">The sequence shown here is derived from an EMBL/GenBank/DDBJ whole genome shotgun (WGS) entry which is preliminary data.</text>
</comment>
<dbReference type="NCBIfam" id="TIGR02937">
    <property type="entry name" value="sigma70-ECF"/>
    <property type="match status" value="1"/>
</dbReference>
<dbReference type="InterPro" id="IPR007627">
    <property type="entry name" value="RNA_pol_sigma70_r2"/>
</dbReference>
<dbReference type="InterPro" id="IPR013324">
    <property type="entry name" value="RNA_pol_sigma_r3/r4-like"/>
</dbReference>
<dbReference type="PANTHER" id="PTHR43133">
    <property type="entry name" value="RNA POLYMERASE ECF-TYPE SIGMA FACTO"/>
    <property type="match status" value="1"/>
</dbReference>
<evidence type="ECO:0000259" key="5">
    <source>
        <dbReference type="Pfam" id="PF04542"/>
    </source>
</evidence>
<gene>
    <name evidence="7" type="ORF">H8704_06890</name>
</gene>
<comment type="similarity">
    <text evidence="1">Belongs to the sigma-70 factor family. ECF subfamily.</text>
</comment>
<dbReference type="CDD" id="cd06171">
    <property type="entry name" value="Sigma70_r4"/>
    <property type="match status" value="1"/>
</dbReference>
<name>A0ABR7N149_9FIRM</name>
<reference evidence="7 8" key="1">
    <citation type="submission" date="2020-08" db="EMBL/GenBank/DDBJ databases">
        <title>Genome public.</title>
        <authorList>
            <person name="Liu C."/>
            <person name="Sun Q."/>
        </authorList>
    </citation>
    <scope>NUCLEOTIDE SEQUENCE [LARGE SCALE GENOMIC DNA]</scope>
    <source>
        <strain evidence="7 8">NSJ-37</strain>
    </source>
</reference>
<dbReference type="SUPFAM" id="SSF88659">
    <property type="entry name" value="Sigma3 and sigma4 domains of RNA polymerase sigma factors"/>
    <property type="match status" value="1"/>
</dbReference>
<dbReference type="InterPro" id="IPR013325">
    <property type="entry name" value="RNA_pol_sigma_r2"/>
</dbReference>
<keyword evidence="4" id="KW-0804">Transcription</keyword>
<dbReference type="Gene3D" id="1.10.1740.10">
    <property type="match status" value="1"/>
</dbReference>
<dbReference type="PANTHER" id="PTHR43133:SF25">
    <property type="entry name" value="RNA POLYMERASE SIGMA FACTOR RFAY-RELATED"/>
    <property type="match status" value="1"/>
</dbReference>
<dbReference type="InterPro" id="IPR013249">
    <property type="entry name" value="RNA_pol_sigma70_r4_t2"/>
</dbReference>
<sequence length="190" mass="22303">MTRQEFDRFVSESGKDILRFCRMNAGGSAEGDDLYQDTMLTLWEQADKLNKNDSLKSYALSVSILIWRNKRRKFAWRHRIAAFESYEKHVENGFHMPGKSTEEPEQQLLQKEMTEIVQRQVQALPQKYRTIVYLYYSSGLKFKEIAECLHIPESTVKSRMRRAKSILKKELAVIMPDGPEEKGCRRMEDS</sequence>
<proteinExistence type="inferred from homology"/>